<dbReference type="EMBL" id="JASCZI010031305">
    <property type="protein sequence ID" value="MED6126463.1"/>
    <property type="molecule type" value="Genomic_DNA"/>
</dbReference>
<comment type="caution">
    <text evidence="2">The sequence shown here is derived from an EMBL/GenBank/DDBJ whole genome shotgun (WGS) entry which is preliminary data.</text>
</comment>
<feature type="compositionally biased region" description="Basic and acidic residues" evidence="1">
    <location>
        <begin position="90"/>
        <end position="108"/>
    </location>
</feature>
<evidence type="ECO:0000313" key="2">
    <source>
        <dbReference type="EMBL" id="MED6126463.1"/>
    </source>
</evidence>
<protein>
    <submittedName>
        <fullName evidence="2">Uncharacterized protein</fullName>
    </submittedName>
</protein>
<dbReference type="Proteomes" id="UP001341840">
    <property type="component" value="Unassembled WGS sequence"/>
</dbReference>
<feature type="compositionally biased region" description="Basic and acidic residues" evidence="1">
    <location>
        <begin position="66"/>
        <end position="80"/>
    </location>
</feature>
<organism evidence="2 3">
    <name type="scientific">Stylosanthes scabra</name>
    <dbReference type="NCBI Taxonomy" id="79078"/>
    <lineage>
        <taxon>Eukaryota</taxon>
        <taxon>Viridiplantae</taxon>
        <taxon>Streptophyta</taxon>
        <taxon>Embryophyta</taxon>
        <taxon>Tracheophyta</taxon>
        <taxon>Spermatophyta</taxon>
        <taxon>Magnoliopsida</taxon>
        <taxon>eudicotyledons</taxon>
        <taxon>Gunneridae</taxon>
        <taxon>Pentapetalae</taxon>
        <taxon>rosids</taxon>
        <taxon>fabids</taxon>
        <taxon>Fabales</taxon>
        <taxon>Fabaceae</taxon>
        <taxon>Papilionoideae</taxon>
        <taxon>50 kb inversion clade</taxon>
        <taxon>dalbergioids sensu lato</taxon>
        <taxon>Dalbergieae</taxon>
        <taxon>Pterocarpus clade</taxon>
        <taxon>Stylosanthes</taxon>
    </lineage>
</organism>
<keyword evidence="3" id="KW-1185">Reference proteome</keyword>
<proteinExistence type="predicted"/>
<evidence type="ECO:0000313" key="3">
    <source>
        <dbReference type="Proteomes" id="UP001341840"/>
    </source>
</evidence>
<feature type="region of interest" description="Disordered" evidence="1">
    <location>
        <begin position="1"/>
        <end position="44"/>
    </location>
</feature>
<name>A0ABU6RQN9_9FABA</name>
<sequence length="138" mass="16735">MKTDRNKKDNTRRDQSREEKRRREQTPNRGDRNLYCKYHKQNEHDTKECRDLLEFVEQGLKNGKFHEYTGKYRQKDDDRRVRQRVNNPESKADRKKDDSKERGVHREIAMISGGIPEVGSPLLRKRQKEADSHAWRWK</sequence>
<feature type="region of interest" description="Disordered" evidence="1">
    <location>
        <begin position="66"/>
        <end position="113"/>
    </location>
</feature>
<evidence type="ECO:0000256" key="1">
    <source>
        <dbReference type="SAM" id="MobiDB-lite"/>
    </source>
</evidence>
<accession>A0ABU6RQN9</accession>
<gene>
    <name evidence="2" type="ORF">PIB30_078755</name>
</gene>
<reference evidence="2 3" key="1">
    <citation type="journal article" date="2023" name="Plants (Basel)">
        <title>Bridging the Gap: Combining Genomics and Transcriptomics Approaches to Understand Stylosanthes scabra, an Orphan Legume from the Brazilian Caatinga.</title>
        <authorList>
            <person name="Ferreira-Neto J.R.C."/>
            <person name="da Silva M.D."/>
            <person name="Binneck E."/>
            <person name="de Melo N.F."/>
            <person name="da Silva R.H."/>
            <person name="de Melo A.L.T.M."/>
            <person name="Pandolfi V."/>
            <person name="Bustamante F.O."/>
            <person name="Brasileiro-Vidal A.C."/>
            <person name="Benko-Iseppon A.M."/>
        </authorList>
    </citation>
    <scope>NUCLEOTIDE SEQUENCE [LARGE SCALE GENOMIC DNA]</scope>
    <source>
        <tissue evidence="2">Leaves</tissue>
    </source>
</reference>